<dbReference type="Pfam" id="PF13561">
    <property type="entry name" value="adh_short_C2"/>
    <property type="match status" value="1"/>
</dbReference>
<dbReference type="PANTHER" id="PTHR42879:SF6">
    <property type="entry name" value="NADPH-DEPENDENT REDUCTASE BACG"/>
    <property type="match status" value="1"/>
</dbReference>
<dbReference type="PRINTS" id="PR00081">
    <property type="entry name" value="GDHRDH"/>
</dbReference>
<dbReference type="InterPro" id="IPR036291">
    <property type="entry name" value="NAD(P)-bd_dom_sf"/>
</dbReference>
<dbReference type="Gene3D" id="3.40.50.720">
    <property type="entry name" value="NAD(P)-binding Rossmann-like Domain"/>
    <property type="match status" value="1"/>
</dbReference>
<evidence type="ECO:0000256" key="1">
    <source>
        <dbReference type="ARBA" id="ARBA00006484"/>
    </source>
</evidence>
<reference evidence="2" key="1">
    <citation type="journal article" date="2014" name="Int. J. Syst. Evol. Microbiol.">
        <title>Complete genome sequence of Corynebacterium casei LMG S-19264T (=DSM 44701T), isolated from a smear-ripened cheese.</title>
        <authorList>
            <consortium name="US DOE Joint Genome Institute (JGI-PGF)"/>
            <person name="Walter F."/>
            <person name="Albersmeier A."/>
            <person name="Kalinowski J."/>
            <person name="Ruckert C."/>
        </authorList>
    </citation>
    <scope>NUCLEOTIDE SEQUENCE</scope>
    <source>
        <strain evidence="2">CGMCC 1.15320</strain>
    </source>
</reference>
<proteinExistence type="inferred from homology"/>
<keyword evidence="3" id="KW-1185">Reference proteome</keyword>
<dbReference type="AlphaFoldDB" id="A0A916RHR8"/>
<accession>A0A916RHR8</accession>
<evidence type="ECO:0000313" key="3">
    <source>
        <dbReference type="Proteomes" id="UP000636264"/>
    </source>
</evidence>
<evidence type="ECO:0000313" key="2">
    <source>
        <dbReference type="EMBL" id="GGA56398.1"/>
    </source>
</evidence>
<sequence>MKGLDLGLEGRNAIVCASSKGLGRACAIALAEAGANVVINGRDHEALEATARDIRDRAGVTVTPVVADVSTPEGQQALLAACPAPDILVNNNGGPAYRDFRELDRADIAHGLEQNMITPIELIKAVIDGMVERKFGRIVNITSATVYSPVAGLDLSSGARAGLTAFLAGVARSVAQHNVTINQMLPGIFATNRMTESMSVAARNQQKEVSEVEKQRLTGIPAGRFGDPDEFGRLCAFLCSNHAGYIVGQNIVVDGGAYQSCF</sequence>
<dbReference type="RefSeq" id="WP_188719610.1">
    <property type="nucleotide sequence ID" value="NZ_BMIF01000002.1"/>
</dbReference>
<comment type="similarity">
    <text evidence="1">Belongs to the short-chain dehydrogenases/reductases (SDR) family.</text>
</comment>
<dbReference type="PANTHER" id="PTHR42879">
    <property type="entry name" value="3-OXOACYL-(ACYL-CARRIER-PROTEIN) REDUCTASE"/>
    <property type="match status" value="1"/>
</dbReference>
<dbReference type="CDD" id="cd05344">
    <property type="entry name" value="BKR_like_SDR_like"/>
    <property type="match status" value="1"/>
</dbReference>
<gene>
    <name evidence="2" type="ORF">GCM10011385_07370</name>
</gene>
<organism evidence="2 3">
    <name type="scientific">Nitratireductor aestuarii</name>
    <dbReference type="NCBI Taxonomy" id="1735103"/>
    <lineage>
        <taxon>Bacteria</taxon>
        <taxon>Pseudomonadati</taxon>
        <taxon>Pseudomonadota</taxon>
        <taxon>Alphaproteobacteria</taxon>
        <taxon>Hyphomicrobiales</taxon>
        <taxon>Phyllobacteriaceae</taxon>
        <taxon>Nitratireductor</taxon>
    </lineage>
</organism>
<dbReference type="InterPro" id="IPR002347">
    <property type="entry name" value="SDR_fam"/>
</dbReference>
<name>A0A916RHR8_9HYPH</name>
<comment type="caution">
    <text evidence="2">The sequence shown here is derived from an EMBL/GenBank/DDBJ whole genome shotgun (WGS) entry which is preliminary data.</text>
</comment>
<reference evidence="2" key="2">
    <citation type="submission" date="2020-09" db="EMBL/GenBank/DDBJ databases">
        <authorList>
            <person name="Sun Q."/>
            <person name="Zhou Y."/>
        </authorList>
    </citation>
    <scope>NUCLEOTIDE SEQUENCE</scope>
    <source>
        <strain evidence="2">CGMCC 1.15320</strain>
    </source>
</reference>
<dbReference type="Proteomes" id="UP000636264">
    <property type="component" value="Unassembled WGS sequence"/>
</dbReference>
<protein>
    <submittedName>
        <fullName evidence="2">3-oxoacyl-ACP reductase</fullName>
    </submittedName>
</protein>
<dbReference type="EMBL" id="BMIF01000002">
    <property type="protein sequence ID" value="GGA56398.1"/>
    <property type="molecule type" value="Genomic_DNA"/>
</dbReference>
<dbReference type="InterPro" id="IPR050259">
    <property type="entry name" value="SDR"/>
</dbReference>
<dbReference type="SUPFAM" id="SSF51735">
    <property type="entry name" value="NAD(P)-binding Rossmann-fold domains"/>
    <property type="match status" value="1"/>
</dbReference>
<dbReference type="FunFam" id="3.40.50.720:FF:000642">
    <property type="entry name" value="Short-chain dehydrogenase/reductase SDR"/>
    <property type="match status" value="1"/>
</dbReference>